<accession>A0A6J5SSJ1</accession>
<protein>
    <submittedName>
        <fullName evidence="1">Uncharacterized protein</fullName>
    </submittedName>
</protein>
<organism evidence="1">
    <name type="scientific">uncultured Caudovirales phage</name>
    <dbReference type="NCBI Taxonomy" id="2100421"/>
    <lineage>
        <taxon>Viruses</taxon>
        <taxon>Duplodnaviria</taxon>
        <taxon>Heunggongvirae</taxon>
        <taxon>Uroviricota</taxon>
        <taxon>Caudoviricetes</taxon>
        <taxon>Peduoviridae</taxon>
        <taxon>Maltschvirus</taxon>
        <taxon>Maltschvirus maltsch</taxon>
    </lineage>
</organism>
<gene>
    <name evidence="1" type="ORF">UFOVP1605_13</name>
</gene>
<sequence>MQRKQFIGVSFLSLLALLTEKVFGDTIEIPKKKMARTIKDIQICDVPHHPGYTESYYFTLSPYWNNWFALVNGSLPLGITAITNPLNGCVIGFVVDELLVSGATQIVTIDGFRDTGESLGQFEIGFTKGVCVTEIETCCDGEGASLKWLATNGGVMEWRFHGVREFEIRVGDALTFKNINNTIQYSQRKDIYNGSRVTSSSITKEEVLFIKEVKYAIQAWDYDGENIAILIDNDSFRLFKTTDKFFDISVQYIYADELQIQTQ</sequence>
<evidence type="ECO:0000313" key="1">
    <source>
        <dbReference type="EMBL" id="CAB4218210.1"/>
    </source>
</evidence>
<proteinExistence type="predicted"/>
<dbReference type="EMBL" id="LR797468">
    <property type="protein sequence ID" value="CAB4218210.1"/>
    <property type="molecule type" value="Genomic_DNA"/>
</dbReference>
<name>A0A6J5SSJ1_9CAUD</name>
<reference evidence="1" key="1">
    <citation type="submission" date="2020-05" db="EMBL/GenBank/DDBJ databases">
        <authorList>
            <person name="Chiriac C."/>
            <person name="Salcher M."/>
            <person name="Ghai R."/>
            <person name="Kavagutti S V."/>
        </authorList>
    </citation>
    <scope>NUCLEOTIDE SEQUENCE</scope>
</reference>